<keyword evidence="2" id="KW-1185">Reference proteome</keyword>
<accession>A0A9N8YUH9</accession>
<organism evidence="1 2">
    <name type="scientific">Dentiscutata erythropus</name>
    <dbReference type="NCBI Taxonomy" id="1348616"/>
    <lineage>
        <taxon>Eukaryota</taxon>
        <taxon>Fungi</taxon>
        <taxon>Fungi incertae sedis</taxon>
        <taxon>Mucoromycota</taxon>
        <taxon>Glomeromycotina</taxon>
        <taxon>Glomeromycetes</taxon>
        <taxon>Diversisporales</taxon>
        <taxon>Gigasporaceae</taxon>
        <taxon>Dentiscutata</taxon>
    </lineage>
</organism>
<dbReference type="Proteomes" id="UP000789405">
    <property type="component" value="Unassembled WGS sequence"/>
</dbReference>
<protein>
    <submittedName>
        <fullName evidence="1">13461_t:CDS:1</fullName>
    </submittedName>
</protein>
<evidence type="ECO:0000313" key="1">
    <source>
        <dbReference type="EMBL" id="CAG8456641.1"/>
    </source>
</evidence>
<dbReference type="OrthoDB" id="10600290at2759"/>
<sequence>MNNLSYTSTFQAFTKLVNLTATTTQNSLTKTPSFNKAFGMLQTKTTPRKFLLFDYSKTNLLPVSSFTTLRPHARRESGFGKSSTRMTDKVLEILSNKPNLLLCLWKVIAVRNYTDLIKFGYKNLKANMKYNKEEQTL</sequence>
<comment type="caution">
    <text evidence="1">The sequence shown here is derived from an EMBL/GenBank/DDBJ whole genome shotgun (WGS) entry which is preliminary data.</text>
</comment>
<dbReference type="EMBL" id="CAJVPY010000190">
    <property type="protein sequence ID" value="CAG8456641.1"/>
    <property type="molecule type" value="Genomic_DNA"/>
</dbReference>
<name>A0A9N8YUH9_9GLOM</name>
<gene>
    <name evidence="1" type="ORF">DERYTH_LOCUS800</name>
</gene>
<proteinExistence type="predicted"/>
<evidence type="ECO:0000313" key="2">
    <source>
        <dbReference type="Proteomes" id="UP000789405"/>
    </source>
</evidence>
<dbReference type="AlphaFoldDB" id="A0A9N8YUH9"/>
<reference evidence="1" key="1">
    <citation type="submission" date="2021-06" db="EMBL/GenBank/DDBJ databases">
        <authorList>
            <person name="Kallberg Y."/>
            <person name="Tangrot J."/>
            <person name="Rosling A."/>
        </authorList>
    </citation>
    <scope>NUCLEOTIDE SEQUENCE</scope>
    <source>
        <strain evidence="1">MA453B</strain>
    </source>
</reference>